<organism evidence="4 5">
    <name type="scientific">Meripilus lineatus</name>
    <dbReference type="NCBI Taxonomy" id="2056292"/>
    <lineage>
        <taxon>Eukaryota</taxon>
        <taxon>Fungi</taxon>
        <taxon>Dikarya</taxon>
        <taxon>Basidiomycota</taxon>
        <taxon>Agaricomycotina</taxon>
        <taxon>Agaricomycetes</taxon>
        <taxon>Polyporales</taxon>
        <taxon>Meripilaceae</taxon>
        <taxon>Meripilus</taxon>
    </lineage>
</organism>
<feature type="compositionally biased region" description="Polar residues" evidence="2">
    <location>
        <begin position="198"/>
        <end position="207"/>
    </location>
</feature>
<evidence type="ECO:0000313" key="4">
    <source>
        <dbReference type="EMBL" id="KAJ3480636.1"/>
    </source>
</evidence>
<comment type="similarity">
    <text evidence="1">Belongs to the CBP3 family.</text>
</comment>
<dbReference type="AlphaFoldDB" id="A0AAD5YBB2"/>
<dbReference type="EMBL" id="JANAWD010000364">
    <property type="protein sequence ID" value="KAJ3480636.1"/>
    <property type="molecule type" value="Genomic_DNA"/>
</dbReference>
<dbReference type="InterPro" id="IPR021150">
    <property type="entry name" value="Ubiq_cyt_c_chap"/>
</dbReference>
<feature type="compositionally biased region" description="Low complexity" evidence="2">
    <location>
        <begin position="171"/>
        <end position="197"/>
    </location>
</feature>
<dbReference type="Proteomes" id="UP001212997">
    <property type="component" value="Unassembled WGS sequence"/>
</dbReference>
<reference evidence="4" key="1">
    <citation type="submission" date="2022-07" db="EMBL/GenBank/DDBJ databases">
        <title>Genome Sequence of Physisporinus lineatus.</title>
        <authorList>
            <person name="Buettner E."/>
        </authorList>
    </citation>
    <scope>NUCLEOTIDE SEQUENCE</scope>
    <source>
        <strain evidence="4">VT162</strain>
    </source>
</reference>
<evidence type="ECO:0000256" key="2">
    <source>
        <dbReference type="SAM" id="MobiDB-lite"/>
    </source>
</evidence>
<accession>A0AAD5YBB2</accession>
<dbReference type="Pfam" id="PF03981">
    <property type="entry name" value="Ubiq_cyt_C_chap"/>
    <property type="match status" value="2"/>
</dbReference>
<keyword evidence="5" id="KW-1185">Reference proteome</keyword>
<evidence type="ECO:0000259" key="3">
    <source>
        <dbReference type="Pfam" id="PF03981"/>
    </source>
</evidence>
<evidence type="ECO:0000313" key="5">
    <source>
        <dbReference type="Proteomes" id="UP001212997"/>
    </source>
</evidence>
<proteinExistence type="inferred from homology"/>
<feature type="region of interest" description="Disordered" evidence="2">
    <location>
        <begin position="31"/>
        <end position="56"/>
    </location>
</feature>
<sequence>MVGEALLISRLGKRQLRIPASTLTTCLRYSTAPQKPTLGPTTPYAHSKPPPPPQTWLASQLKQNPAALKVFLGFTRLLGYGSKKQVAGRRAYLMYERLCAVRPDEEREFWQGECHLPPTFQSWFTVTNLHVWLLTARLRALPKAEAQNHIQALIDHFFLDVEERVRAVLQPASPKSTPEAATSSSTSSSSEDSSPSTFYTVANSGPNKTRPKGKAPERLVTRQMKILKEQWAGLGMSLDLALIKGDAEMAGAVWRNFLGGRGARGIVYPSSLSSDGAQTYFRRSVNLVGGKVESVANIDAKGLEAEEARDDGSGVHDYAPAEAGKYVKYPELMEDMVSYIRRELTRLEGLSDADLTGPGVMGREGDGLEKLRFGRVRGGSS</sequence>
<feature type="domain" description="Ubiquinol-cytochrome c chaperone" evidence="3">
    <location>
        <begin position="216"/>
        <end position="261"/>
    </location>
</feature>
<dbReference type="InterPro" id="IPR007129">
    <property type="entry name" value="Ubiqinol_cyt_c_chaperone_CPB3"/>
</dbReference>
<evidence type="ECO:0000256" key="1">
    <source>
        <dbReference type="ARBA" id="ARBA00006407"/>
    </source>
</evidence>
<dbReference type="GO" id="GO:0005739">
    <property type="term" value="C:mitochondrion"/>
    <property type="evidence" value="ECO:0007669"/>
    <property type="project" value="TreeGrafter"/>
</dbReference>
<feature type="region of interest" description="Disordered" evidence="2">
    <location>
        <begin position="170"/>
        <end position="217"/>
    </location>
</feature>
<comment type="caution">
    <text evidence="4">The sequence shown here is derived from an EMBL/GenBank/DDBJ whole genome shotgun (WGS) entry which is preliminary data.</text>
</comment>
<name>A0AAD5YBB2_9APHY</name>
<gene>
    <name evidence="4" type="ORF">NLI96_g8205</name>
</gene>
<feature type="domain" description="Ubiquinol-cytochrome c chaperone" evidence="3">
    <location>
        <begin position="113"/>
        <end position="167"/>
    </location>
</feature>
<dbReference type="PANTHER" id="PTHR12184:SF1">
    <property type="entry name" value="UBIQUINOL-CYTOCHROME-C REDUCTASE COMPLEX ASSEMBLY FACTOR 1"/>
    <property type="match status" value="1"/>
</dbReference>
<dbReference type="PANTHER" id="PTHR12184">
    <property type="entry name" value="UBIQUINOL-CYTOCHROME C REDUCTASE COMPLEX ASSEMBLY FACTOR 1 FAMILY MEMBER"/>
    <property type="match status" value="1"/>
</dbReference>
<dbReference type="GO" id="GO:0034551">
    <property type="term" value="P:mitochondrial respiratory chain complex III assembly"/>
    <property type="evidence" value="ECO:0007669"/>
    <property type="project" value="TreeGrafter"/>
</dbReference>
<protein>
    <recommendedName>
        <fullName evidence="3">Ubiquinol-cytochrome c chaperone domain-containing protein</fullName>
    </recommendedName>
</protein>